<dbReference type="InParanoid" id="A0A024G314"/>
<evidence type="ECO:0000313" key="2">
    <source>
        <dbReference type="Proteomes" id="UP000053237"/>
    </source>
</evidence>
<gene>
    <name evidence="1" type="ORF">BN9_016960</name>
</gene>
<reference evidence="1 2" key="1">
    <citation type="submission" date="2012-05" db="EMBL/GenBank/DDBJ databases">
        <title>Recombination and specialization in a pathogen metapopulation.</title>
        <authorList>
            <person name="Gardiner A."/>
            <person name="Kemen E."/>
            <person name="Schultz-Larsen T."/>
            <person name="MacLean D."/>
            <person name="Van Oosterhout C."/>
            <person name="Jones J.D.G."/>
        </authorList>
    </citation>
    <scope>NUCLEOTIDE SEQUENCE [LARGE SCALE GENOMIC DNA]</scope>
    <source>
        <strain evidence="1 2">Ac Nc2</strain>
    </source>
</reference>
<evidence type="ECO:0000313" key="1">
    <source>
        <dbReference type="EMBL" id="CCI40912.1"/>
    </source>
</evidence>
<dbReference type="Proteomes" id="UP000053237">
    <property type="component" value="Unassembled WGS sequence"/>
</dbReference>
<dbReference type="EMBL" id="CAIX01000012">
    <property type="protein sequence ID" value="CCI40912.1"/>
    <property type="molecule type" value="Genomic_DNA"/>
</dbReference>
<proteinExistence type="predicted"/>
<protein>
    <submittedName>
        <fullName evidence="1">Uncharacterized protein</fullName>
    </submittedName>
</protein>
<keyword evidence="2" id="KW-1185">Reference proteome</keyword>
<sequence length="156" mass="17625">MAATLSGPSSHLLDEKRFVFRGNTTCTNSPHRGSICCITTVIASHMAAAAARKLVSERHSAYVSKVSSRFRKIQQCDVRKRVILSTSVSETACDSLATTTDSKEQEAVKLRSRWRWGFSRSTEDSKLYWCKEGVKSVRYTPLYRCFCVCLRVSRFV</sequence>
<name>A0A024G314_9STRA</name>
<accession>A0A024G314</accession>
<organism evidence="1 2">
    <name type="scientific">Albugo candida</name>
    <dbReference type="NCBI Taxonomy" id="65357"/>
    <lineage>
        <taxon>Eukaryota</taxon>
        <taxon>Sar</taxon>
        <taxon>Stramenopiles</taxon>
        <taxon>Oomycota</taxon>
        <taxon>Peronosporomycetes</taxon>
        <taxon>Albuginales</taxon>
        <taxon>Albuginaceae</taxon>
        <taxon>Albugo</taxon>
    </lineage>
</organism>
<comment type="caution">
    <text evidence="1">The sequence shown here is derived from an EMBL/GenBank/DDBJ whole genome shotgun (WGS) entry which is preliminary data.</text>
</comment>
<dbReference type="AlphaFoldDB" id="A0A024G314"/>